<gene>
    <name evidence="1" type="ORF">MXF72_11545</name>
</gene>
<dbReference type="AlphaFoldDB" id="A0AAE9KME1"/>
<dbReference type="EMBL" id="CP095873">
    <property type="protein sequence ID" value="UPL20059.1"/>
    <property type="molecule type" value="Genomic_DNA"/>
</dbReference>
<proteinExistence type="predicted"/>
<name>A0AAE9KME1_ALCFA</name>
<evidence type="ECO:0000313" key="2">
    <source>
        <dbReference type="Proteomes" id="UP000830925"/>
    </source>
</evidence>
<organism evidence="1 2">
    <name type="scientific">Alcaligenes faecalis</name>
    <dbReference type="NCBI Taxonomy" id="511"/>
    <lineage>
        <taxon>Bacteria</taxon>
        <taxon>Pseudomonadati</taxon>
        <taxon>Pseudomonadota</taxon>
        <taxon>Betaproteobacteria</taxon>
        <taxon>Burkholderiales</taxon>
        <taxon>Alcaligenaceae</taxon>
        <taxon>Alcaligenes</taxon>
    </lineage>
</organism>
<dbReference type="NCBIfam" id="NF047581">
    <property type="entry name" value="gp105_phage_fam"/>
    <property type="match status" value="1"/>
</dbReference>
<evidence type="ECO:0000313" key="1">
    <source>
        <dbReference type="EMBL" id="UPL20059.1"/>
    </source>
</evidence>
<protein>
    <submittedName>
        <fullName evidence="1">DUF3277 domain-containing protein</fullName>
    </submittedName>
</protein>
<dbReference type="RefSeq" id="WP_247965634.1">
    <property type="nucleotide sequence ID" value="NZ_CP095873.1"/>
</dbReference>
<accession>A0AAE9KME1</accession>
<dbReference type="InterPro" id="IPR021695">
    <property type="entry name" value="Phage_KPP10_Orf10"/>
</dbReference>
<sequence length="142" mass="14995">MAYELKSYDSKQVKCVLGAHTVTGPADDTFISIEPQGDGVSSSVGVYGDVSRSISHDPRHIIKITLQQTSRSNDVLSSLCDVDRLSGGAGAFPILITDLRGSTLFTGTAWVQKKANATFAKGIGSREWTLEAVGGFTNGGND</sequence>
<dbReference type="Proteomes" id="UP000830925">
    <property type="component" value="Chromosome"/>
</dbReference>
<reference evidence="1" key="1">
    <citation type="submission" date="2022-04" db="EMBL/GenBank/DDBJ databases">
        <title>Genomic mining of Alcaligenes faecalis D334 producing ectoin and derivatives.</title>
        <authorList>
            <person name="Doan V.T."/>
            <person name="Quach N.T."/>
            <person name="Vu T.-H.-N."/>
            <person name="Phi Q.-T."/>
        </authorList>
    </citation>
    <scope>NUCLEOTIDE SEQUENCE</scope>
    <source>
        <strain evidence="1">D334</strain>
    </source>
</reference>